<keyword evidence="2" id="KW-0805">Transcription regulation</keyword>
<evidence type="ECO:0000259" key="7">
    <source>
        <dbReference type="PROSITE" id="PS51294"/>
    </source>
</evidence>
<evidence type="ECO:0000256" key="5">
    <source>
        <dbReference type="ARBA" id="ARBA00023242"/>
    </source>
</evidence>
<feature type="domain" description="Myb-like" evidence="6">
    <location>
        <begin position="20"/>
        <end position="66"/>
    </location>
</feature>
<accession>A2DDK6</accession>
<dbReference type="VEuPathDB" id="TrichDB:TVAG_198190"/>
<dbReference type="OrthoDB" id="2143914at2759"/>
<evidence type="ECO:0000259" key="6">
    <source>
        <dbReference type="PROSITE" id="PS50090"/>
    </source>
</evidence>
<dbReference type="GO" id="GO:0005634">
    <property type="term" value="C:nucleus"/>
    <property type="evidence" value="ECO:0000318"/>
    <property type="project" value="GO_Central"/>
</dbReference>
<sequence length="199" mass="23179">MTSIIPNTAYSPDNISRTYKVKWTEPEDARLLETVGKFGSNRWDFIATFIPGRTGRQCRERWMIRFAPDIKKEAWTHDEDQMLIQLQQKVGNHWSAISKYLHGRTPIMIKNRFKLLCRHQKIKEAICESSVKLNPCQQISIQSPAIPVQLDAFPMNLYQNKNINEGVVGTDVDVNNSKRNDFEEFDFSNEIFYGEAFVF</sequence>
<dbReference type="GO" id="GO:0000978">
    <property type="term" value="F:RNA polymerase II cis-regulatory region sequence-specific DNA binding"/>
    <property type="evidence" value="ECO:0000318"/>
    <property type="project" value="GO_Central"/>
</dbReference>
<organism evidence="8 9">
    <name type="scientific">Trichomonas vaginalis (strain ATCC PRA-98 / G3)</name>
    <dbReference type="NCBI Taxonomy" id="412133"/>
    <lineage>
        <taxon>Eukaryota</taxon>
        <taxon>Metamonada</taxon>
        <taxon>Parabasalia</taxon>
        <taxon>Trichomonadida</taxon>
        <taxon>Trichomonadidae</taxon>
        <taxon>Trichomonas</taxon>
    </lineage>
</organism>
<protein>
    <submittedName>
        <fullName evidence="8">Myb-like DNA-binding domain containing protein</fullName>
    </submittedName>
</protein>
<gene>
    <name evidence="8" type="ORF">TVAG_198190</name>
</gene>
<keyword evidence="3 8" id="KW-0238">DNA-binding</keyword>
<keyword evidence="4" id="KW-0804">Transcription</keyword>
<dbReference type="Proteomes" id="UP000001542">
    <property type="component" value="Unassembled WGS sequence"/>
</dbReference>
<name>A2DDK6_TRIV3</name>
<dbReference type="FunFam" id="1.10.10.60:FF:000010">
    <property type="entry name" value="Transcriptional activator Myb isoform A"/>
    <property type="match status" value="1"/>
</dbReference>
<evidence type="ECO:0000256" key="4">
    <source>
        <dbReference type="ARBA" id="ARBA00023163"/>
    </source>
</evidence>
<evidence type="ECO:0000313" key="8">
    <source>
        <dbReference type="EMBL" id="EAY21382.1"/>
    </source>
</evidence>
<dbReference type="KEGG" id="tva:5466940"/>
<dbReference type="SUPFAM" id="SSF46689">
    <property type="entry name" value="Homeodomain-like"/>
    <property type="match status" value="1"/>
</dbReference>
<dbReference type="CDD" id="cd00167">
    <property type="entry name" value="SANT"/>
    <property type="match status" value="2"/>
</dbReference>
<keyword evidence="5" id="KW-0539">Nucleus</keyword>
<dbReference type="STRING" id="5722.A2DDK6"/>
<feature type="domain" description="HTH myb-type" evidence="7">
    <location>
        <begin position="71"/>
        <end position="121"/>
    </location>
</feature>
<dbReference type="InterPro" id="IPR017930">
    <property type="entry name" value="Myb_dom"/>
</dbReference>
<dbReference type="GO" id="GO:0006355">
    <property type="term" value="P:regulation of DNA-templated transcription"/>
    <property type="evidence" value="ECO:0000318"/>
    <property type="project" value="GO_Central"/>
</dbReference>
<dbReference type="PANTHER" id="PTHR46621:SF1">
    <property type="entry name" value="SNRNA-ACTIVATING PROTEIN COMPLEX SUBUNIT 4"/>
    <property type="match status" value="1"/>
</dbReference>
<evidence type="ECO:0000256" key="3">
    <source>
        <dbReference type="ARBA" id="ARBA00023125"/>
    </source>
</evidence>
<dbReference type="Pfam" id="PF00249">
    <property type="entry name" value="Myb_DNA-binding"/>
    <property type="match status" value="2"/>
</dbReference>
<reference evidence="8" key="2">
    <citation type="journal article" date="2007" name="Science">
        <title>Draft genome sequence of the sexually transmitted pathogen Trichomonas vaginalis.</title>
        <authorList>
            <person name="Carlton J.M."/>
            <person name="Hirt R.P."/>
            <person name="Silva J.C."/>
            <person name="Delcher A.L."/>
            <person name="Schatz M."/>
            <person name="Zhao Q."/>
            <person name="Wortman J.R."/>
            <person name="Bidwell S.L."/>
            <person name="Alsmark U.C.M."/>
            <person name="Besteiro S."/>
            <person name="Sicheritz-Ponten T."/>
            <person name="Noel C.J."/>
            <person name="Dacks J.B."/>
            <person name="Foster P.G."/>
            <person name="Simillion C."/>
            <person name="Van de Peer Y."/>
            <person name="Miranda-Saavedra D."/>
            <person name="Barton G.J."/>
            <person name="Westrop G.D."/>
            <person name="Mueller S."/>
            <person name="Dessi D."/>
            <person name="Fiori P.L."/>
            <person name="Ren Q."/>
            <person name="Paulsen I."/>
            <person name="Zhang H."/>
            <person name="Bastida-Corcuera F.D."/>
            <person name="Simoes-Barbosa A."/>
            <person name="Brown M.T."/>
            <person name="Hayes R.D."/>
            <person name="Mukherjee M."/>
            <person name="Okumura C.Y."/>
            <person name="Schneider R."/>
            <person name="Smith A.J."/>
            <person name="Vanacova S."/>
            <person name="Villalvazo M."/>
            <person name="Haas B.J."/>
            <person name="Pertea M."/>
            <person name="Feldblyum T.V."/>
            <person name="Utterback T.R."/>
            <person name="Shu C.L."/>
            <person name="Osoegawa K."/>
            <person name="de Jong P.J."/>
            <person name="Hrdy I."/>
            <person name="Horvathova L."/>
            <person name="Zubacova Z."/>
            <person name="Dolezal P."/>
            <person name="Malik S.B."/>
            <person name="Logsdon J.M. Jr."/>
            <person name="Henze K."/>
            <person name="Gupta A."/>
            <person name="Wang C.C."/>
            <person name="Dunne R.L."/>
            <person name="Upcroft J.A."/>
            <person name="Upcroft P."/>
            <person name="White O."/>
            <person name="Salzberg S.L."/>
            <person name="Tang P."/>
            <person name="Chiu C.-H."/>
            <person name="Lee Y.-S."/>
            <person name="Embley T.M."/>
            <person name="Coombs G.H."/>
            <person name="Mottram J.C."/>
            <person name="Tachezy J."/>
            <person name="Fraser-Liggett C.M."/>
            <person name="Johnson P.J."/>
        </authorList>
    </citation>
    <scope>NUCLEOTIDE SEQUENCE [LARGE SCALE GENOMIC DNA]</scope>
    <source>
        <strain evidence="8">G3</strain>
    </source>
</reference>
<dbReference type="SMR" id="A2DDK6"/>
<dbReference type="Gene3D" id="1.10.10.60">
    <property type="entry name" value="Homeodomain-like"/>
    <property type="match status" value="2"/>
</dbReference>
<dbReference type="InterPro" id="IPR009057">
    <property type="entry name" value="Homeodomain-like_sf"/>
</dbReference>
<dbReference type="InterPro" id="IPR001005">
    <property type="entry name" value="SANT/Myb"/>
</dbReference>
<dbReference type="VEuPathDB" id="TrichDB:TVAGG3_1000980"/>
<dbReference type="SMART" id="SM00717">
    <property type="entry name" value="SANT"/>
    <property type="match status" value="2"/>
</dbReference>
<evidence type="ECO:0000256" key="1">
    <source>
        <dbReference type="ARBA" id="ARBA00022737"/>
    </source>
</evidence>
<feature type="domain" description="Myb-like" evidence="6">
    <location>
        <begin position="67"/>
        <end position="117"/>
    </location>
</feature>
<dbReference type="PROSITE" id="PS50090">
    <property type="entry name" value="MYB_LIKE"/>
    <property type="match status" value="2"/>
</dbReference>
<dbReference type="InterPro" id="IPR051575">
    <property type="entry name" value="Myb-like_DNA-bd"/>
</dbReference>
<proteinExistence type="predicted"/>
<dbReference type="GO" id="GO:0000981">
    <property type="term" value="F:DNA-binding transcription factor activity, RNA polymerase II-specific"/>
    <property type="evidence" value="ECO:0000318"/>
    <property type="project" value="GO_Central"/>
</dbReference>
<feature type="domain" description="HTH myb-type" evidence="7">
    <location>
        <begin position="20"/>
        <end position="70"/>
    </location>
</feature>
<evidence type="ECO:0000256" key="2">
    <source>
        <dbReference type="ARBA" id="ARBA00023015"/>
    </source>
</evidence>
<dbReference type="AlphaFoldDB" id="A2DDK6"/>
<keyword evidence="1" id="KW-0677">Repeat</keyword>
<reference evidence="8" key="1">
    <citation type="submission" date="2006-10" db="EMBL/GenBank/DDBJ databases">
        <authorList>
            <person name="Amadeo P."/>
            <person name="Zhao Q."/>
            <person name="Wortman J."/>
            <person name="Fraser-Liggett C."/>
            <person name="Carlton J."/>
        </authorList>
    </citation>
    <scope>NUCLEOTIDE SEQUENCE</scope>
    <source>
        <strain evidence="8">G3</strain>
    </source>
</reference>
<dbReference type="InParanoid" id="A2DDK6"/>
<evidence type="ECO:0000313" key="9">
    <source>
        <dbReference type="Proteomes" id="UP000001542"/>
    </source>
</evidence>
<dbReference type="PROSITE" id="PS51294">
    <property type="entry name" value="HTH_MYB"/>
    <property type="match status" value="2"/>
</dbReference>
<dbReference type="eggNOG" id="KOG0048">
    <property type="taxonomic scope" value="Eukaryota"/>
</dbReference>
<dbReference type="PANTHER" id="PTHR46621">
    <property type="entry name" value="SNRNA-ACTIVATING PROTEIN COMPLEX SUBUNIT 4"/>
    <property type="match status" value="1"/>
</dbReference>
<dbReference type="EMBL" id="DS113190">
    <property type="protein sequence ID" value="EAY21382.1"/>
    <property type="molecule type" value="Genomic_DNA"/>
</dbReference>
<keyword evidence="9" id="KW-1185">Reference proteome</keyword>